<evidence type="ECO:0000313" key="2">
    <source>
        <dbReference type="Proteomes" id="UP000283975"/>
    </source>
</evidence>
<dbReference type="AlphaFoldDB" id="A0A414AIT6"/>
<gene>
    <name evidence="1" type="ORF">DW839_28555</name>
</gene>
<protein>
    <submittedName>
        <fullName evidence="1">Uncharacterized protein</fullName>
    </submittedName>
</protein>
<comment type="caution">
    <text evidence="1">The sequence shown here is derived from an EMBL/GenBank/DDBJ whole genome shotgun (WGS) entry which is preliminary data.</text>
</comment>
<organism evidence="1 2">
    <name type="scientific">Enterocloster bolteae</name>
    <dbReference type="NCBI Taxonomy" id="208479"/>
    <lineage>
        <taxon>Bacteria</taxon>
        <taxon>Bacillati</taxon>
        <taxon>Bacillota</taxon>
        <taxon>Clostridia</taxon>
        <taxon>Lachnospirales</taxon>
        <taxon>Lachnospiraceae</taxon>
        <taxon>Enterocloster</taxon>
    </lineage>
</organism>
<sequence length="82" mass="9606">MTNVEKIDYMIQSLQIAKEEISYAQRWAEKYKIDTEHCWTERIPNGTIIRESLKMVGRMANIVANNVVLSPYSKDVFKHDES</sequence>
<proteinExistence type="predicted"/>
<accession>A0A414AIT6</accession>
<evidence type="ECO:0000313" key="1">
    <source>
        <dbReference type="EMBL" id="RHC48479.1"/>
    </source>
</evidence>
<dbReference type="RefSeq" id="WP_002573436.1">
    <property type="nucleotide sequence ID" value="NZ_CBCSIM010000019.1"/>
</dbReference>
<reference evidence="1 2" key="1">
    <citation type="submission" date="2018-08" db="EMBL/GenBank/DDBJ databases">
        <title>A genome reference for cultivated species of the human gut microbiota.</title>
        <authorList>
            <person name="Zou Y."/>
            <person name="Xue W."/>
            <person name="Luo G."/>
        </authorList>
    </citation>
    <scope>NUCLEOTIDE SEQUENCE [LARGE SCALE GENOMIC DNA]</scope>
    <source>
        <strain evidence="1 2">AM35-14</strain>
    </source>
</reference>
<dbReference type="EMBL" id="QSHZ01000047">
    <property type="protein sequence ID" value="RHC48479.1"/>
    <property type="molecule type" value="Genomic_DNA"/>
</dbReference>
<dbReference type="Proteomes" id="UP000283975">
    <property type="component" value="Unassembled WGS sequence"/>
</dbReference>
<name>A0A414AIT6_9FIRM</name>